<feature type="transmembrane region" description="Helical" evidence="2">
    <location>
        <begin position="39"/>
        <end position="65"/>
    </location>
</feature>
<accession>A0A7R9AUM8</accession>
<keyword evidence="2" id="KW-1133">Transmembrane helix</keyword>
<evidence type="ECO:0000256" key="2">
    <source>
        <dbReference type="SAM" id="Phobius"/>
    </source>
</evidence>
<evidence type="ECO:0000256" key="1">
    <source>
        <dbReference type="SAM" id="MobiDB-lite"/>
    </source>
</evidence>
<sequence>MASLVLSDSSQLTDDGFEKLPDQIMYPYAEPYDLQKHDICGVICAILTWLLILYAEFVVMVVMLLPCPYPVYSAVNMIIFQTFASLAFASHLRAMFTDPVRSSTKRKCDERNDPANGIPRRTGDIQVPEML</sequence>
<proteinExistence type="predicted"/>
<reference evidence="3" key="1">
    <citation type="submission" date="2020-11" db="EMBL/GenBank/DDBJ databases">
        <authorList>
            <person name="Tran Van P."/>
        </authorList>
    </citation>
    <scope>NUCLEOTIDE SEQUENCE</scope>
</reference>
<feature type="region of interest" description="Disordered" evidence="1">
    <location>
        <begin position="105"/>
        <end position="131"/>
    </location>
</feature>
<dbReference type="AlphaFoldDB" id="A0A7R9AUM8"/>
<evidence type="ECO:0000313" key="3">
    <source>
        <dbReference type="EMBL" id="CAD7260771.1"/>
    </source>
</evidence>
<dbReference type="EMBL" id="OC001838">
    <property type="protein sequence ID" value="CAD7260771.1"/>
    <property type="molecule type" value="Genomic_DNA"/>
</dbReference>
<organism evidence="3">
    <name type="scientific">Timema shepardi</name>
    <name type="common">Walking stick</name>
    <dbReference type="NCBI Taxonomy" id="629360"/>
    <lineage>
        <taxon>Eukaryota</taxon>
        <taxon>Metazoa</taxon>
        <taxon>Ecdysozoa</taxon>
        <taxon>Arthropoda</taxon>
        <taxon>Hexapoda</taxon>
        <taxon>Insecta</taxon>
        <taxon>Pterygota</taxon>
        <taxon>Neoptera</taxon>
        <taxon>Polyneoptera</taxon>
        <taxon>Phasmatodea</taxon>
        <taxon>Timematodea</taxon>
        <taxon>Timematoidea</taxon>
        <taxon>Timematidae</taxon>
        <taxon>Timema</taxon>
    </lineage>
</organism>
<gene>
    <name evidence="3" type="ORF">TSIB3V08_LOCUS4931</name>
</gene>
<keyword evidence="2" id="KW-0472">Membrane</keyword>
<name>A0A7R9AUM8_TIMSH</name>
<protein>
    <submittedName>
        <fullName evidence="3">Uncharacterized protein</fullName>
    </submittedName>
</protein>
<feature type="transmembrane region" description="Helical" evidence="2">
    <location>
        <begin position="71"/>
        <end position="96"/>
    </location>
</feature>
<keyword evidence="2" id="KW-0812">Transmembrane</keyword>